<evidence type="ECO:0000313" key="4">
    <source>
        <dbReference type="Proteomes" id="UP000502665"/>
    </source>
</evidence>
<feature type="compositionally biased region" description="Pro residues" evidence="1">
    <location>
        <begin position="298"/>
        <end position="307"/>
    </location>
</feature>
<sequence>MFRTVREFLEIGAGAADPRPGQIQDPVIKRLQSGRTLAGFTATGWMLVSYPLAEGRAEFVLGKLVDLVAGFGILCVAGLLAVAVFITATRPPLRRVYVRRLKAPGETLRALLIGAIMAGGGGTLLAKLLRGEIIPWSEIHSHGILATVAAFVPFLVLVLPVCLVLVVMGAFSVLSCVWYSFNSCFRVGDVHELLPALVSPVLVWSLFVLSCLDGPEVAAPPLVLYPFLLGGPLSVTALSVWEIRRLNQRYGMTFTSALGREPQRAPDPEWEPTPPVAGQEPGYGAPSPYTAPSAPSTSYPPYPPSSP</sequence>
<dbReference type="AlphaFoldDB" id="A0A6M4WQI6"/>
<feature type="transmembrane region" description="Helical" evidence="2">
    <location>
        <begin position="222"/>
        <end position="241"/>
    </location>
</feature>
<name>A0A6M4WQI6_9ACTN</name>
<reference evidence="3" key="1">
    <citation type="submission" date="2020-03" db="EMBL/GenBank/DDBJ databases">
        <title>Molecular networking-based the target discovery of potent antiproliferative macrolactams: 5/6/7/16 polycyclic ansamycins and glycosylated trienomycin from Streptomyces cacaoi subsp. asoensis.</title>
        <authorList>
            <person name="Liu L.-L."/>
        </authorList>
    </citation>
    <scope>NUCLEOTIDE SEQUENCE [LARGE SCALE GENOMIC DNA]</scope>
    <source>
        <strain evidence="3">H2S5</strain>
    </source>
</reference>
<evidence type="ECO:0000256" key="1">
    <source>
        <dbReference type="SAM" id="MobiDB-lite"/>
    </source>
</evidence>
<feature type="region of interest" description="Disordered" evidence="1">
    <location>
        <begin position="259"/>
        <end position="307"/>
    </location>
</feature>
<keyword evidence="4" id="KW-1185">Reference proteome</keyword>
<evidence type="ECO:0000256" key="2">
    <source>
        <dbReference type="SAM" id="Phobius"/>
    </source>
</evidence>
<accession>A0A6M4WQI6</accession>
<keyword evidence="2" id="KW-1133">Transmembrane helix</keyword>
<feature type="compositionally biased region" description="Low complexity" evidence="1">
    <location>
        <begin position="285"/>
        <end position="297"/>
    </location>
</feature>
<dbReference type="RefSeq" id="WP_171397528.1">
    <property type="nucleotide sequence ID" value="NZ_CP049838.1"/>
</dbReference>
<dbReference type="EMBL" id="CP049838">
    <property type="protein sequence ID" value="QJT01981.1"/>
    <property type="molecule type" value="Genomic_DNA"/>
</dbReference>
<feature type="transmembrane region" description="Helical" evidence="2">
    <location>
        <begin position="65"/>
        <end position="88"/>
    </location>
</feature>
<dbReference type="Proteomes" id="UP000502665">
    <property type="component" value="Chromosome"/>
</dbReference>
<proteinExistence type="predicted"/>
<evidence type="ECO:0000313" key="3">
    <source>
        <dbReference type="EMBL" id="QJT01981.1"/>
    </source>
</evidence>
<gene>
    <name evidence="3" type="ORF">G9272_18070</name>
</gene>
<feature type="transmembrane region" description="Helical" evidence="2">
    <location>
        <begin position="193"/>
        <end position="210"/>
    </location>
</feature>
<keyword evidence="2" id="KW-0812">Transmembrane</keyword>
<feature type="transmembrane region" description="Helical" evidence="2">
    <location>
        <begin position="108"/>
        <end position="128"/>
    </location>
</feature>
<organism evidence="3 4">
    <name type="scientific">Streptomyces asoensis</name>
    <dbReference type="NCBI Taxonomy" id="249586"/>
    <lineage>
        <taxon>Bacteria</taxon>
        <taxon>Bacillati</taxon>
        <taxon>Actinomycetota</taxon>
        <taxon>Actinomycetes</taxon>
        <taxon>Kitasatosporales</taxon>
        <taxon>Streptomycetaceae</taxon>
        <taxon>Streptomyces</taxon>
    </lineage>
</organism>
<feature type="transmembrane region" description="Helical" evidence="2">
    <location>
        <begin position="36"/>
        <end position="53"/>
    </location>
</feature>
<protein>
    <submittedName>
        <fullName evidence="3">Uncharacterized protein</fullName>
    </submittedName>
</protein>
<keyword evidence="2" id="KW-0472">Membrane</keyword>
<feature type="transmembrane region" description="Helical" evidence="2">
    <location>
        <begin position="148"/>
        <end position="181"/>
    </location>
</feature>